<comment type="caution">
    <text evidence="3">The sequence shown here is derived from an EMBL/GenBank/DDBJ whole genome shotgun (WGS) entry which is preliminary data.</text>
</comment>
<protein>
    <submittedName>
        <fullName evidence="3">DUF1127 domain-containing protein</fullName>
    </submittedName>
</protein>
<evidence type="ECO:0000256" key="1">
    <source>
        <dbReference type="SAM" id="MobiDB-lite"/>
    </source>
</evidence>
<dbReference type="AlphaFoldDB" id="A0A972J914"/>
<feature type="region of interest" description="Disordered" evidence="1">
    <location>
        <begin position="81"/>
        <end position="102"/>
    </location>
</feature>
<accession>A0A972J914</accession>
<proteinExistence type="predicted"/>
<evidence type="ECO:0000259" key="2">
    <source>
        <dbReference type="Pfam" id="PF06568"/>
    </source>
</evidence>
<dbReference type="Pfam" id="PF06568">
    <property type="entry name" value="YjiS-like"/>
    <property type="match status" value="1"/>
</dbReference>
<feature type="domain" description="YjiS-like" evidence="2">
    <location>
        <begin position="39"/>
        <end position="75"/>
    </location>
</feature>
<keyword evidence="4" id="KW-1185">Reference proteome</keyword>
<evidence type="ECO:0000313" key="4">
    <source>
        <dbReference type="Proteomes" id="UP000599523"/>
    </source>
</evidence>
<organism evidence="3 4">
    <name type="scientific">Azoarcus taiwanensis</name>
    <dbReference type="NCBI Taxonomy" id="666964"/>
    <lineage>
        <taxon>Bacteria</taxon>
        <taxon>Pseudomonadati</taxon>
        <taxon>Pseudomonadota</taxon>
        <taxon>Betaproteobacteria</taxon>
        <taxon>Rhodocyclales</taxon>
        <taxon>Zoogloeaceae</taxon>
        <taxon>Azoarcus</taxon>
    </lineage>
</organism>
<sequence>METTHTYPDETPAARPGLMRRAVRSTIELSDFITRTVRNALRRRRTRRALRAQREVLASLDDRTLQDIGLHRSEINSVVAELDGEHPTTRRRAHPDSVAPLY</sequence>
<name>A0A972J914_9RHOO</name>
<dbReference type="EMBL" id="WTVM01000112">
    <property type="protein sequence ID" value="NMG04344.1"/>
    <property type="molecule type" value="Genomic_DNA"/>
</dbReference>
<reference evidence="3" key="1">
    <citation type="submission" date="2019-12" db="EMBL/GenBank/DDBJ databases">
        <title>Comparative genomics gives insights into the taxonomy of the Azoarcus-Aromatoleum group and reveals separate origins of nif in the plant-associated Azoarcus and non-plant-associated Aromatoleum sub-groups.</title>
        <authorList>
            <person name="Lafos M."/>
            <person name="Maluk M."/>
            <person name="Batista M."/>
            <person name="Junghare M."/>
            <person name="Carmona M."/>
            <person name="Faoro H."/>
            <person name="Cruz L.M."/>
            <person name="Battistoni F."/>
            <person name="De Souza E."/>
            <person name="Pedrosa F."/>
            <person name="Chen W.-M."/>
            <person name="Poole P.S."/>
            <person name="Dixon R.A."/>
            <person name="James E.K."/>
        </authorList>
    </citation>
    <scope>NUCLEOTIDE SEQUENCE</scope>
    <source>
        <strain evidence="3">NSC3</strain>
    </source>
</reference>
<dbReference type="InterPro" id="IPR009506">
    <property type="entry name" value="YjiS-like"/>
</dbReference>
<dbReference type="Proteomes" id="UP000599523">
    <property type="component" value="Unassembled WGS sequence"/>
</dbReference>
<dbReference type="RefSeq" id="WP_168989018.1">
    <property type="nucleotide sequence ID" value="NZ_CAWPHM010000014.1"/>
</dbReference>
<evidence type="ECO:0000313" key="3">
    <source>
        <dbReference type="EMBL" id="NMG04344.1"/>
    </source>
</evidence>
<gene>
    <name evidence="3" type="ORF">GPA21_15405</name>
</gene>